<dbReference type="Proteomes" id="UP001152519">
    <property type="component" value="Unassembled WGS sequence"/>
</dbReference>
<evidence type="ECO:0000313" key="4">
    <source>
        <dbReference type="Proteomes" id="UP001152519"/>
    </source>
</evidence>
<accession>A0A9W4GUP2</accession>
<name>A0A9W4GUP2_9ACTN</name>
<dbReference type="Pfam" id="PF00975">
    <property type="entry name" value="Thioesterase"/>
    <property type="match status" value="1"/>
</dbReference>
<sequence>MRNPWFGRGEPEQAAAVRLFCLPYAGGSASAYRGWHALAPARLAVCPLELPGRGGRIGEPPLTRLRPMADAVAGALAPYADRPYAVFGHSMGGLLAFEVTRTLRRRGLPLPVHLFVSAAAAPDVQRTRPPVHWAPDADVLEELRVLGGTPEELLDDEELMELMLPTVRADFSVLETYEYRPERPLPVPLTVFGGTDDPLVPVRDLDGWRDQSSAGARLRIVSGGHFYLHPAAAELMTVIAGAAAVQLAAANDDQEIGA</sequence>
<dbReference type="EC" id="3.1.2.-" evidence="3"/>
<reference evidence="3" key="1">
    <citation type="submission" date="2021-05" db="EMBL/GenBank/DDBJ databases">
        <authorList>
            <person name="Arsene-Ploetze F."/>
        </authorList>
    </citation>
    <scope>NUCLEOTIDE SEQUENCE</scope>
    <source>
        <strain evidence="3">DSM 42138</strain>
    </source>
</reference>
<feature type="domain" description="Thioesterase" evidence="2">
    <location>
        <begin position="18"/>
        <end position="230"/>
    </location>
</feature>
<dbReference type="PANTHER" id="PTHR11487:SF0">
    <property type="entry name" value="S-ACYL FATTY ACID SYNTHASE THIOESTERASE, MEDIUM CHAIN"/>
    <property type="match status" value="1"/>
</dbReference>
<dbReference type="Gene3D" id="3.40.50.1820">
    <property type="entry name" value="alpha/beta hydrolase"/>
    <property type="match status" value="1"/>
</dbReference>
<evidence type="ECO:0000256" key="1">
    <source>
        <dbReference type="ARBA" id="ARBA00007169"/>
    </source>
</evidence>
<evidence type="ECO:0000313" key="3">
    <source>
        <dbReference type="EMBL" id="CAG6397090.1"/>
    </source>
</evidence>
<dbReference type="InterPro" id="IPR001031">
    <property type="entry name" value="Thioesterase"/>
</dbReference>
<dbReference type="EMBL" id="CAJSLV010000081">
    <property type="protein sequence ID" value="CAG6397090.1"/>
    <property type="molecule type" value="Genomic_DNA"/>
</dbReference>
<dbReference type="SUPFAM" id="SSF53474">
    <property type="entry name" value="alpha/beta-Hydrolases"/>
    <property type="match status" value="1"/>
</dbReference>
<dbReference type="InterPro" id="IPR029058">
    <property type="entry name" value="AB_hydrolase_fold"/>
</dbReference>
<comment type="similarity">
    <text evidence="1">Belongs to the thioesterase family.</text>
</comment>
<organism evidence="3 4">
    <name type="scientific">Actinacidiphila cocklensis</name>
    <dbReference type="NCBI Taxonomy" id="887465"/>
    <lineage>
        <taxon>Bacteria</taxon>
        <taxon>Bacillati</taxon>
        <taxon>Actinomycetota</taxon>
        <taxon>Actinomycetes</taxon>
        <taxon>Kitasatosporales</taxon>
        <taxon>Streptomycetaceae</taxon>
        <taxon>Actinacidiphila</taxon>
    </lineage>
</organism>
<evidence type="ECO:0000259" key="2">
    <source>
        <dbReference type="Pfam" id="PF00975"/>
    </source>
</evidence>
<dbReference type="GO" id="GO:0016787">
    <property type="term" value="F:hydrolase activity"/>
    <property type="evidence" value="ECO:0007669"/>
    <property type="project" value="UniProtKB-KW"/>
</dbReference>
<keyword evidence="4" id="KW-1185">Reference proteome</keyword>
<comment type="caution">
    <text evidence="3">The sequence shown here is derived from an EMBL/GenBank/DDBJ whole genome shotgun (WGS) entry which is preliminary data.</text>
</comment>
<dbReference type="RefSeq" id="WP_251496565.1">
    <property type="nucleotide sequence ID" value="NZ_CAJSLV010000081.1"/>
</dbReference>
<dbReference type="AlphaFoldDB" id="A0A9W4GUP2"/>
<proteinExistence type="inferred from homology"/>
<dbReference type="InterPro" id="IPR012223">
    <property type="entry name" value="TEII"/>
</dbReference>
<protein>
    <submittedName>
        <fullName evidence="3">Gramicidin S biosynthesis protein GrsT</fullName>
        <ecNumber evidence="3">3.1.2.-</ecNumber>
    </submittedName>
</protein>
<keyword evidence="3" id="KW-0378">Hydrolase</keyword>
<dbReference type="PANTHER" id="PTHR11487">
    <property type="entry name" value="THIOESTERASE"/>
    <property type="match status" value="1"/>
</dbReference>
<dbReference type="GO" id="GO:0008610">
    <property type="term" value="P:lipid biosynthetic process"/>
    <property type="evidence" value="ECO:0007669"/>
    <property type="project" value="TreeGrafter"/>
</dbReference>
<gene>
    <name evidence="3" type="primary">grsT</name>
    <name evidence="3" type="ORF">SCOCK_50139</name>
</gene>